<evidence type="ECO:0000256" key="1">
    <source>
        <dbReference type="ARBA" id="ARBA00023015"/>
    </source>
</evidence>
<evidence type="ECO:0000313" key="6">
    <source>
        <dbReference type="Proteomes" id="UP001229251"/>
    </source>
</evidence>
<dbReference type="InterPro" id="IPR051011">
    <property type="entry name" value="Metal_resp_trans_reg"/>
</dbReference>
<keyword evidence="3" id="KW-0804">Transcription</keyword>
<dbReference type="InterPro" id="IPR036390">
    <property type="entry name" value="WH_DNA-bd_sf"/>
</dbReference>
<gene>
    <name evidence="5" type="ORF">QP433_06810</name>
</gene>
<dbReference type="SMART" id="SM00418">
    <property type="entry name" value="HTH_ARSR"/>
    <property type="match status" value="1"/>
</dbReference>
<reference evidence="5" key="1">
    <citation type="submission" date="2023-05" db="EMBL/GenBank/DDBJ databases">
        <title>Cataloging the Phylogenetic Diversity of Human Bladder Bacteria.</title>
        <authorList>
            <person name="Du J."/>
        </authorList>
    </citation>
    <scope>NUCLEOTIDE SEQUENCE</scope>
    <source>
        <strain evidence="5">UMB1231</strain>
    </source>
</reference>
<dbReference type="PRINTS" id="PR00778">
    <property type="entry name" value="HTHARSR"/>
</dbReference>
<dbReference type="CDD" id="cd00090">
    <property type="entry name" value="HTH_ARSR"/>
    <property type="match status" value="1"/>
</dbReference>
<dbReference type="GO" id="GO:0003677">
    <property type="term" value="F:DNA binding"/>
    <property type="evidence" value="ECO:0007669"/>
    <property type="project" value="UniProtKB-KW"/>
</dbReference>
<name>A0AAJ1Q4U6_9LACT</name>
<accession>A0AAJ1Q4U6</accession>
<comment type="caution">
    <text evidence="5">The sequence shown here is derived from an EMBL/GenBank/DDBJ whole genome shotgun (WGS) entry which is preliminary data.</text>
</comment>
<evidence type="ECO:0000259" key="4">
    <source>
        <dbReference type="PROSITE" id="PS50987"/>
    </source>
</evidence>
<evidence type="ECO:0000313" key="5">
    <source>
        <dbReference type="EMBL" id="MDK7187687.1"/>
    </source>
</evidence>
<dbReference type="NCBIfam" id="NF033788">
    <property type="entry name" value="HTH_metalloreg"/>
    <property type="match status" value="1"/>
</dbReference>
<feature type="domain" description="HTH arsR-type" evidence="4">
    <location>
        <begin position="25"/>
        <end position="120"/>
    </location>
</feature>
<dbReference type="Gene3D" id="1.10.10.10">
    <property type="entry name" value="Winged helix-like DNA-binding domain superfamily/Winged helix DNA-binding domain"/>
    <property type="match status" value="1"/>
</dbReference>
<sequence>MILTNYTCYDDQEIKNEQEKVDQFLQSKQLCKKVNIFKLLGDLNRIKIIELLANYDKLCVYEISRLINASVATTSHHLIALKNNHLIGSKKEGKHVLYFLEDPKVIQVLRLAAQLGTYKN</sequence>
<evidence type="ECO:0000256" key="3">
    <source>
        <dbReference type="ARBA" id="ARBA00023163"/>
    </source>
</evidence>
<evidence type="ECO:0000256" key="2">
    <source>
        <dbReference type="ARBA" id="ARBA00023125"/>
    </source>
</evidence>
<dbReference type="PANTHER" id="PTHR43132">
    <property type="entry name" value="ARSENICAL RESISTANCE OPERON REPRESSOR ARSR-RELATED"/>
    <property type="match status" value="1"/>
</dbReference>
<organism evidence="5 6">
    <name type="scientific">Facklamia hominis</name>
    <dbReference type="NCBI Taxonomy" id="178214"/>
    <lineage>
        <taxon>Bacteria</taxon>
        <taxon>Bacillati</taxon>
        <taxon>Bacillota</taxon>
        <taxon>Bacilli</taxon>
        <taxon>Lactobacillales</taxon>
        <taxon>Aerococcaceae</taxon>
        <taxon>Facklamia</taxon>
    </lineage>
</organism>
<dbReference type="Proteomes" id="UP001229251">
    <property type="component" value="Unassembled WGS sequence"/>
</dbReference>
<dbReference type="PANTHER" id="PTHR43132:SF6">
    <property type="entry name" value="HTH-TYPE TRANSCRIPTIONAL REPRESSOR CZRA"/>
    <property type="match status" value="1"/>
</dbReference>
<protein>
    <submittedName>
        <fullName evidence="5">Metalloregulator ArsR/SmtB family transcription factor</fullName>
    </submittedName>
</protein>
<dbReference type="InterPro" id="IPR001845">
    <property type="entry name" value="HTH_ArsR_DNA-bd_dom"/>
</dbReference>
<dbReference type="InterPro" id="IPR011991">
    <property type="entry name" value="ArsR-like_HTH"/>
</dbReference>
<dbReference type="SUPFAM" id="SSF46785">
    <property type="entry name" value="Winged helix' DNA-binding domain"/>
    <property type="match status" value="1"/>
</dbReference>
<keyword evidence="2" id="KW-0238">DNA-binding</keyword>
<proteinExistence type="predicted"/>
<dbReference type="AlphaFoldDB" id="A0AAJ1Q4U6"/>
<dbReference type="EMBL" id="JASOOE010000012">
    <property type="protein sequence ID" value="MDK7187687.1"/>
    <property type="molecule type" value="Genomic_DNA"/>
</dbReference>
<dbReference type="Pfam" id="PF01022">
    <property type="entry name" value="HTH_5"/>
    <property type="match status" value="1"/>
</dbReference>
<dbReference type="InterPro" id="IPR036388">
    <property type="entry name" value="WH-like_DNA-bd_sf"/>
</dbReference>
<dbReference type="GO" id="GO:0003700">
    <property type="term" value="F:DNA-binding transcription factor activity"/>
    <property type="evidence" value="ECO:0007669"/>
    <property type="project" value="InterPro"/>
</dbReference>
<dbReference type="RefSeq" id="WP_231285857.1">
    <property type="nucleotide sequence ID" value="NZ_CP138857.1"/>
</dbReference>
<dbReference type="PROSITE" id="PS50987">
    <property type="entry name" value="HTH_ARSR_2"/>
    <property type="match status" value="1"/>
</dbReference>
<keyword evidence="1" id="KW-0805">Transcription regulation</keyword>